<comment type="caution">
    <text evidence="2">The sequence shown here is derived from an EMBL/GenBank/DDBJ whole genome shotgun (WGS) entry which is preliminary data.</text>
</comment>
<reference evidence="2 3" key="1">
    <citation type="submission" date="2018-09" db="EMBL/GenBank/DDBJ databases">
        <authorList>
            <person name="Wang F."/>
        </authorList>
    </citation>
    <scope>NUCLEOTIDE SEQUENCE [LARGE SCALE GENOMIC DNA]</scope>
    <source>
        <strain evidence="2 3">PLHSC7-2</strain>
    </source>
</reference>
<dbReference type="RefSeq" id="WP_119912208.1">
    <property type="nucleotide sequence ID" value="NZ_QZCH01000034.1"/>
</dbReference>
<accession>A0A418YAE5</accession>
<keyword evidence="1" id="KW-0732">Signal</keyword>
<feature type="signal peptide" evidence="1">
    <location>
        <begin position="1"/>
        <end position="21"/>
    </location>
</feature>
<evidence type="ECO:0000256" key="1">
    <source>
        <dbReference type="SAM" id="SignalP"/>
    </source>
</evidence>
<dbReference type="Proteomes" id="UP000283255">
    <property type="component" value="Unassembled WGS sequence"/>
</dbReference>
<reference evidence="2 3" key="2">
    <citation type="submission" date="2019-01" db="EMBL/GenBank/DDBJ databases">
        <title>Motilimonas pumilus sp. nov., isolated from the gut of sea cucumber (Apostichopus japonicus).</title>
        <authorList>
            <person name="Wang F.-Q."/>
            <person name="Ren L.-H."/>
            <person name="Lin Y.-W."/>
            <person name="Sun G.-H."/>
            <person name="Du Z.-J."/>
            <person name="Zhao J.-X."/>
            <person name="Liu X.-J."/>
            <person name="Liu L.-J."/>
        </authorList>
    </citation>
    <scope>NUCLEOTIDE SEQUENCE [LARGE SCALE GENOMIC DNA]</scope>
    <source>
        <strain evidence="2 3">PLHSC7-2</strain>
    </source>
</reference>
<proteinExistence type="predicted"/>
<keyword evidence="3" id="KW-1185">Reference proteome</keyword>
<evidence type="ECO:0000313" key="2">
    <source>
        <dbReference type="EMBL" id="RJG39488.1"/>
    </source>
</evidence>
<protein>
    <submittedName>
        <fullName evidence="2">Uncharacterized protein</fullName>
    </submittedName>
</protein>
<evidence type="ECO:0000313" key="3">
    <source>
        <dbReference type="Proteomes" id="UP000283255"/>
    </source>
</evidence>
<name>A0A418YAE5_9GAMM</name>
<dbReference type="AlphaFoldDB" id="A0A418YAE5"/>
<feature type="chain" id="PRO_5019511931" evidence="1">
    <location>
        <begin position="22"/>
        <end position="117"/>
    </location>
</feature>
<gene>
    <name evidence="2" type="ORF">D1Z90_18110</name>
</gene>
<organism evidence="2 3">
    <name type="scientific">Motilimonas pumila</name>
    <dbReference type="NCBI Taxonomy" id="2303987"/>
    <lineage>
        <taxon>Bacteria</taxon>
        <taxon>Pseudomonadati</taxon>
        <taxon>Pseudomonadota</taxon>
        <taxon>Gammaproteobacteria</taxon>
        <taxon>Alteromonadales</taxon>
        <taxon>Alteromonadales genera incertae sedis</taxon>
        <taxon>Motilimonas</taxon>
    </lineage>
</organism>
<sequence length="117" mass="12851">MRSISFALIGLFALSSGSAVATQMLGEDIKLAQHELYLSHHEQALAFANKALNEGEHMTRLAALNIKALTYIDLNDQTNAALAIDELAQECAVSRQQQAQEVDDLYSELLEMRFAAV</sequence>
<dbReference type="EMBL" id="QZCH01000034">
    <property type="protein sequence ID" value="RJG39488.1"/>
    <property type="molecule type" value="Genomic_DNA"/>
</dbReference>